<reference evidence="2" key="1">
    <citation type="submission" date="2019-03" db="EMBL/GenBank/DDBJ databases">
        <title>Long read genome sequence of the mycoparasitic Pythium oligandrum ATCC 38472 isolated from sugarbeet rhizosphere.</title>
        <authorList>
            <person name="Gaulin E."/>
        </authorList>
    </citation>
    <scope>NUCLEOTIDE SEQUENCE</scope>
    <source>
        <strain evidence="2">ATCC 38472_TT</strain>
    </source>
</reference>
<evidence type="ECO:0000313" key="2">
    <source>
        <dbReference type="EMBL" id="TMW59836.1"/>
    </source>
</evidence>
<accession>A0A8K1FEU9</accession>
<dbReference type="Proteomes" id="UP000794436">
    <property type="component" value="Unassembled WGS sequence"/>
</dbReference>
<gene>
    <name evidence="2" type="ORF">Poli38472_004905</name>
</gene>
<proteinExistence type="predicted"/>
<evidence type="ECO:0000256" key="1">
    <source>
        <dbReference type="SAM" id="MobiDB-lite"/>
    </source>
</evidence>
<feature type="compositionally biased region" description="Acidic residues" evidence="1">
    <location>
        <begin position="51"/>
        <end position="63"/>
    </location>
</feature>
<organism evidence="2 3">
    <name type="scientific">Pythium oligandrum</name>
    <name type="common">Mycoparasitic fungus</name>
    <dbReference type="NCBI Taxonomy" id="41045"/>
    <lineage>
        <taxon>Eukaryota</taxon>
        <taxon>Sar</taxon>
        <taxon>Stramenopiles</taxon>
        <taxon>Oomycota</taxon>
        <taxon>Peronosporomycetes</taxon>
        <taxon>Pythiales</taxon>
        <taxon>Pythiaceae</taxon>
        <taxon>Pythium</taxon>
    </lineage>
</organism>
<dbReference type="PANTHER" id="PTHR35796">
    <property type="entry name" value="HYPOTHETICAL CYTOSOLIC PROTEIN"/>
    <property type="match status" value="1"/>
</dbReference>
<keyword evidence="3" id="KW-1185">Reference proteome</keyword>
<protein>
    <submittedName>
        <fullName evidence="2">Uncharacterized protein</fullName>
    </submittedName>
</protein>
<evidence type="ECO:0000313" key="3">
    <source>
        <dbReference type="Proteomes" id="UP000794436"/>
    </source>
</evidence>
<dbReference type="EMBL" id="SPLM01000109">
    <property type="protein sequence ID" value="TMW59836.1"/>
    <property type="molecule type" value="Genomic_DNA"/>
</dbReference>
<feature type="region of interest" description="Disordered" evidence="1">
    <location>
        <begin position="26"/>
        <end position="86"/>
    </location>
</feature>
<dbReference type="OrthoDB" id="165738at2759"/>
<sequence>MNWMDLELDEDPATLRAALEMLDALDEGRDASGAASPSEEDATDTTNMSETTEDSDGAQELDLGEIKRKKGTSETPEYVLSKGRNRRKEELSYLRTKVKQMEETLSTLKRRRTEDKYEGTMVVSKASRVWEDLAIRQQRQRQMVELENAKLRTMLSAQLKVGKDLMRLLQKGSRCEDERVMQMTRANGVVYQPNLTAEDQFNRVDQLYQLTNAAFASFPMDGSKNTFRDIKISEDDPNTTLVNFFVTWTLPFPKDQVLEATWQSVIQKAAKKNCGIPLAQSDNDDRMIAIFRSDASMIDKCMAGEVQGTMVAKKYAHNDVTQGVIITSIAAEMDKTKPKSLDDMNFGEDCWIRVMDITQPSELATQPLTQIQFNRRFRLHVVTDRSATQRRRAGALTEFVLAQIEEEVTWRQETIENLLLSSKLSVVR</sequence>
<dbReference type="PANTHER" id="PTHR35796:SF3">
    <property type="entry name" value="BHLH DOMAIN-CONTAINING PROTEIN"/>
    <property type="match status" value="1"/>
</dbReference>
<dbReference type="AlphaFoldDB" id="A0A8K1FEU9"/>
<name>A0A8K1FEU9_PYTOL</name>
<comment type="caution">
    <text evidence="2">The sequence shown here is derived from an EMBL/GenBank/DDBJ whole genome shotgun (WGS) entry which is preliminary data.</text>
</comment>